<dbReference type="Gene3D" id="2.60.420.10">
    <property type="entry name" value="Maltose phosphorylase, domain 3"/>
    <property type="match status" value="1"/>
</dbReference>
<dbReference type="PANTHER" id="PTHR34987">
    <property type="entry name" value="C, PUTATIVE (AFU_ORTHOLOGUE AFUA_3G02880)-RELATED"/>
    <property type="match status" value="1"/>
</dbReference>
<accession>A0AA96RF38</accession>
<keyword evidence="4" id="KW-1185">Reference proteome</keyword>
<dbReference type="Gene3D" id="1.50.10.10">
    <property type="match status" value="2"/>
</dbReference>
<evidence type="ECO:0000259" key="2">
    <source>
        <dbReference type="Pfam" id="PF17390"/>
    </source>
</evidence>
<evidence type="ECO:0000313" key="4">
    <source>
        <dbReference type="Proteomes" id="UP001305702"/>
    </source>
</evidence>
<name>A0AA96RF38_9BACL</name>
<sequence>MEFRIACTGYAEVELDGSLLGAISEHPRQSMAFTCVDSFPDILEAGVHTLTLKIRCNEPMPIHPINIHLQDRSVGCIAYLQGDGFWLPTDETWKADDGRAEMVCRLGEEPYGELDNAPDWFVAGGYGDIAAERMESLNCLSASGLGAEVRGGSLILTGNGVRPLQLGETDARNERYIFYHLMKQNEWKALRLQQAERDWTDMPQALVEFPSEMNIRFHIENRGSDEVEIVWNGAESLHELHGYDSCITEHTVVKPGSRFVTNPQGMKMVQFIVGAGAEERFHLEIQFEAVGVPMKQVGGLECDNPLMKKIYDVSVHTSAVCHQTGLWDGIKRDRLNWAYDIYMAAKADYVLWDDLSVLRRSIRELGQTPYGYWMNSIPSYTLWWLCGVWDYYLETGDAAFVLELREDIARHLRWVEENTDKETGFFLTHARQEVSFIEWVPMGGEESWYCLNAIYKLMRTQISRLAAHVPELGIEVRGEGPKLPEEVFLEGASALLTPLLGIMSGSVSTEKAEAFLLNCELKDPLTPLSAYWFADCCSRYGFHEKAWEAISLVWGSMLDSGATTFWESTVLTRGEDYHDAQTTYTAYGSYRMSLCHSWSGTPVVWISRYILGIQPLEPGYRTFDFMPNALPGLTECKGAVHTPNGPILVEWKVTEGGMDKSVWHPGRVITG</sequence>
<organism evidence="3 4">
    <name type="scientific">Paenibacillus aurantius</name>
    <dbReference type="NCBI Taxonomy" id="2918900"/>
    <lineage>
        <taxon>Bacteria</taxon>
        <taxon>Bacillati</taxon>
        <taxon>Bacillota</taxon>
        <taxon>Bacilli</taxon>
        <taxon>Bacillales</taxon>
        <taxon>Paenibacillaceae</taxon>
        <taxon>Paenibacillus</taxon>
    </lineage>
</organism>
<proteinExistence type="predicted"/>
<gene>
    <name evidence="3" type="ORF">MJA45_09040</name>
</gene>
<dbReference type="Proteomes" id="UP001305702">
    <property type="component" value="Chromosome"/>
</dbReference>
<dbReference type="EMBL" id="CP130318">
    <property type="protein sequence ID" value="WNQ13150.1"/>
    <property type="molecule type" value="Genomic_DNA"/>
</dbReference>
<evidence type="ECO:0000313" key="3">
    <source>
        <dbReference type="EMBL" id="WNQ13150.1"/>
    </source>
</evidence>
<feature type="domain" description="Alpha-L-rhamnosidase C-terminal" evidence="2">
    <location>
        <begin position="612"/>
        <end position="662"/>
    </location>
</feature>
<dbReference type="KEGG" id="paun:MJA45_09040"/>
<protein>
    <submittedName>
        <fullName evidence="3">Alpha-L-rhamnosidase C-terminal domain-containing protein</fullName>
    </submittedName>
</protein>
<reference evidence="3 4" key="1">
    <citation type="submission" date="2022-02" db="EMBL/GenBank/DDBJ databases">
        <title>Paenibacillus sp. MBLB1776 Whole Genome Shotgun Sequencing.</title>
        <authorList>
            <person name="Hwang C.Y."/>
            <person name="Cho E.-S."/>
            <person name="Seo M.-J."/>
        </authorList>
    </citation>
    <scope>NUCLEOTIDE SEQUENCE [LARGE SCALE GENOMIC DNA]</scope>
    <source>
        <strain evidence="3 4">MBLB1776</strain>
    </source>
</reference>
<dbReference type="InterPro" id="IPR012341">
    <property type="entry name" value="6hp_glycosidase-like_sf"/>
</dbReference>
<dbReference type="SUPFAM" id="SSF48208">
    <property type="entry name" value="Six-hairpin glycosidases"/>
    <property type="match status" value="1"/>
</dbReference>
<feature type="domain" description="Alpha-L-rhamnosidase six-hairpin glycosidase" evidence="1">
    <location>
        <begin position="295"/>
        <end position="460"/>
    </location>
</feature>
<dbReference type="Pfam" id="PF17389">
    <property type="entry name" value="Bac_rhamnosid6H"/>
    <property type="match status" value="1"/>
</dbReference>
<dbReference type="RefSeq" id="WP_315606930.1">
    <property type="nucleotide sequence ID" value="NZ_CP130318.1"/>
</dbReference>
<evidence type="ECO:0000259" key="1">
    <source>
        <dbReference type="Pfam" id="PF17389"/>
    </source>
</evidence>
<dbReference type="InterPro" id="IPR008928">
    <property type="entry name" value="6-hairpin_glycosidase_sf"/>
</dbReference>
<dbReference type="PANTHER" id="PTHR34987:SF4">
    <property type="entry name" value="ALPHA-L-RHAMNOSIDASE C-TERMINAL DOMAIN-CONTAINING PROTEIN"/>
    <property type="match status" value="1"/>
</dbReference>
<dbReference type="InterPro" id="IPR035396">
    <property type="entry name" value="Bac_rhamnosid6H"/>
</dbReference>
<dbReference type="Pfam" id="PF17390">
    <property type="entry name" value="Bac_rhamnosid_C"/>
    <property type="match status" value="1"/>
</dbReference>
<dbReference type="GO" id="GO:0005975">
    <property type="term" value="P:carbohydrate metabolic process"/>
    <property type="evidence" value="ECO:0007669"/>
    <property type="project" value="InterPro"/>
</dbReference>
<dbReference type="InterPro" id="IPR035398">
    <property type="entry name" value="Bac_rhamnosid_C"/>
</dbReference>
<dbReference type="AlphaFoldDB" id="A0AA96RF38"/>